<keyword evidence="2" id="KW-1185">Reference proteome</keyword>
<gene>
    <name evidence="1" type="ORF">AALM99_02010</name>
</gene>
<evidence type="ECO:0000313" key="2">
    <source>
        <dbReference type="Proteomes" id="UP001565242"/>
    </source>
</evidence>
<protein>
    <submittedName>
        <fullName evidence="1">Uncharacterized protein</fullName>
    </submittedName>
</protein>
<dbReference type="RefSeq" id="WP_369917704.1">
    <property type="nucleotide sequence ID" value="NZ_JBCLSQ010000003.1"/>
</dbReference>
<evidence type="ECO:0000313" key="1">
    <source>
        <dbReference type="EMBL" id="MEY8537222.1"/>
    </source>
</evidence>
<proteinExistence type="predicted"/>
<reference evidence="1 2" key="1">
    <citation type="submission" date="2024-03" db="EMBL/GenBank/DDBJ databases">
        <title>Mouse gut bacterial collection (mGBC) of GemPharmatech.</title>
        <authorList>
            <person name="He Y."/>
            <person name="Dong L."/>
            <person name="Wu D."/>
            <person name="Gao X."/>
            <person name="Lin Z."/>
        </authorList>
    </citation>
    <scope>NUCLEOTIDE SEQUENCE [LARGE SCALE GENOMIC DNA]</scope>
    <source>
        <strain evidence="1 2">20-218</strain>
    </source>
</reference>
<dbReference type="Proteomes" id="UP001565242">
    <property type="component" value="Unassembled WGS sequence"/>
</dbReference>
<name>A0ABV4D9K1_9LACT</name>
<dbReference type="EMBL" id="JBCLSQ010000003">
    <property type="protein sequence ID" value="MEY8537222.1"/>
    <property type="molecule type" value="Genomic_DNA"/>
</dbReference>
<organism evidence="1 2">
    <name type="scientific">Lactococcus muris</name>
    <dbReference type="NCBI Taxonomy" id="2941330"/>
    <lineage>
        <taxon>Bacteria</taxon>
        <taxon>Bacillati</taxon>
        <taxon>Bacillota</taxon>
        <taxon>Bacilli</taxon>
        <taxon>Lactobacillales</taxon>
        <taxon>Streptococcaceae</taxon>
        <taxon>Lactococcus</taxon>
    </lineage>
</organism>
<comment type="caution">
    <text evidence="1">The sequence shown here is derived from an EMBL/GenBank/DDBJ whole genome shotgun (WGS) entry which is preliminary data.</text>
</comment>
<accession>A0ABV4D9K1</accession>
<sequence>MIKEELAQKYRHLADEIQEFILIIGRLHKYDLTWRDWDVL</sequence>